<accession>A0A6J4MCN6</accession>
<gene>
    <name evidence="2" type="ORF">AVDCRST_MAG40-3105</name>
</gene>
<protein>
    <submittedName>
        <fullName evidence="2">Uncharacterized protein</fullName>
    </submittedName>
</protein>
<feature type="region of interest" description="Disordered" evidence="1">
    <location>
        <begin position="153"/>
        <end position="176"/>
    </location>
</feature>
<sequence>MCPIALMVVGLEDAQHLERRDALIVRRQLPDAIAAERHRDGCHAVRRVLAEVVEREEAVQRGEPRDDALAEGAAVEGPDAAVGDALQRARVVGIPEPLAGLRCPAAGEEGRRGRWVSLEQRRLVRPLRGDDRGDGEAIACIPDRRLQQLRERAAPVGAHEQVPSRERAGDRHGHDALLRPGAEAARLERLARHERAGAPTRVERDELLLLSEPDDREHVAADAGHVRLGHAQHGCRGDGGVDGAAAPAQHL</sequence>
<name>A0A6J4MCN6_9BACT</name>
<proteinExistence type="predicted"/>
<feature type="region of interest" description="Disordered" evidence="1">
    <location>
        <begin position="231"/>
        <end position="251"/>
    </location>
</feature>
<organism evidence="2">
    <name type="scientific">uncultured Gemmatimonadaceae bacterium</name>
    <dbReference type="NCBI Taxonomy" id="246130"/>
    <lineage>
        <taxon>Bacteria</taxon>
        <taxon>Pseudomonadati</taxon>
        <taxon>Gemmatimonadota</taxon>
        <taxon>Gemmatimonadia</taxon>
        <taxon>Gemmatimonadales</taxon>
        <taxon>Gemmatimonadaceae</taxon>
        <taxon>environmental samples</taxon>
    </lineage>
</organism>
<evidence type="ECO:0000313" key="2">
    <source>
        <dbReference type="EMBL" id="CAA9355011.1"/>
    </source>
</evidence>
<reference evidence="2" key="1">
    <citation type="submission" date="2020-02" db="EMBL/GenBank/DDBJ databases">
        <authorList>
            <person name="Meier V. D."/>
        </authorList>
    </citation>
    <scope>NUCLEOTIDE SEQUENCE</scope>
    <source>
        <strain evidence="2">AVDCRST_MAG40</strain>
    </source>
</reference>
<dbReference type="AlphaFoldDB" id="A0A6J4MCN6"/>
<dbReference type="EMBL" id="CADCTX010000853">
    <property type="protein sequence ID" value="CAA9355011.1"/>
    <property type="molecule type" value="Genomic_DNA"/>
</dbReference>
<feature type="compositionally biased region" description="Basic and acidic residues" evidence="1">
    <location>
        <begin position="162"/>
        <end position="176"/>
    </location>
</feature>
<evidence type="ECO:0000256" key="1">
    <source>
        <dbReference type="SAM" id="MobiDB-lite"/>
    </source>
</evidence>